<evidence type="ECO:0000259" key="2">
    <source>
        <dbReference type="Pfam" id="PF00134"/>
    </source>
</evidence>
<dbReference type="Gene3D" id="1.10.472.10">
    <property type="entry name" value="Cyclin-like"/>
    <property type="match status" value="2"/>
</dbReference>
<dbReference type="CDD" id="cd20557">
    <property type="entry name" value="CYCLIN_ScPCL1-like"/>
    <property type="match status" value="1"/>
</dbReference>
<dbReference type="Pfam" id="PF00134">
    <property type="entry name" value="Cyclin_N"/>
    <property type="match status" value="1"/>
</dbReference>
<dbReference type="PANTHER" id="PTHR15615">
    <property type="match status" value="1"/>
</dbReference>
<name>A0AAD4HBR7_9FUNG</name>
<dbReference type="GO" id="GO:0016538">
    <property type="term" value="F:cyclin-dependent protein serine/threonine kinase regulator activity"/>
    <property type="evidence" value="ECO:0007669"/>
    <property type="project" value="TreeGrafter"/>
</dbReference>
<organism evidence="3 4">
    <name type="scientific">Linnemannia exigua</name>
    <dbReference type="NCBI Taxonomy" id="604196"/>
    <lineage>
        <taxon>Eukaryota</taxon>
        <taxon>Fungi</taxon>
        <taxon>Fungi incertae sedis</taxon>
        <taxon>Mucoromycota</taxon>
        <taxon>Mortierellomycotina</taxon>
        <taxon>Mortierellomycetes</taxon>
        <taxon>Mortierellales</taxon>
        <taxon>Mortierellaceae</taxon>
        <taxon>Linnemannia</taxon>
    </lineage>
</organism>
<dbReference type="GO" id="GO:0000307">
    <property type="term" value="C:cyclin-dependent protein kinase holoenzyme complex"/>
    <property type="evidence" value="ECO:0007669"/>
    <property type="project" value="TreeGrafter"/>
</dbReference>
<keyword evidence="4" id="KW-1185">Reference proteome</keyword>
<dbReference type="AlphaFoldDB" id="A0AAD4HBR7"/>
<dbReference type="SUPFAM" id="SSF47954">
    <property type="entry name" value="Cyclin-like"/>
    <property type="match status" value="1"/>
</dbReference>
<dbReference type="GO" id="GO:0005634">
    <property type="term" value="C:nucleus"/>
    <property type="evidence" value="ECO:0007669"/>
    <property type="project" value="TreeGrafter"/>
</dbReference>
<reference evidence="3" key="1">
    <citation type="journal article" date="2020" name="Fungal Divers.">
        <title>Resolving the Mortierellaceae phylogeny through synthesis of multi-gene phylogenetics and phylogenomics.</title>
        <authorList>
            <person name="Vandepol N."/>
            <person name="Liber J."/>
            <person name="Desiro A."/>
            <person name="Na H."/>
            <person name="Kennedy M."/>
            <person name="Barry K."/>
            <person name="Grigoriev I.V."/>
            <person name="Miller A.N."/>
            <person name="O'Donnell K."/>
            <person name="Stajich J.E."/>
            <person name="Bonito G."/>
        </authorList>
    </citation>
    <scope>NUCLEOTIDE SEQUENCE</scope>
    <source>
        <strain evidence="3">NRRL 28262</strain>
    </source>
</reference>
<sequence length="461" mass="52039">MPSVLVPKAYPSAELDRLPLSSLNPQMIDFVANFTNTFIEPIPPSASVTANTSNNATTTLSSTLASAQVAAPTLLSALSQTERAKTLTAAQDIQFSNYHDILARLIVATKYLDDGCPLNKHWSAHPNISLKEDNLIKYQLLALLDVDVVITEVDLGQHALLCRHQQLQQQRQLQLIQQHQQLQLDRQQQLQLLQLQQQQQLQLEHLQQLQHLRQQQKLQLQQLQQKQQRQQSNASAAQHRPSSRSLDRLLRSPPTSQMIDYIVNCVNTVIKVIPRPSGVDPNGSTPAMPPLREFIMKLVLKSNASASTILTALFNLERAVNAILATGKGMHCSSHRIFLACLIVATKYLVDETPWNNQWSAYSTVFPLREVNLMENQLLALLKFDVCVTKADLDFILQDYLQHQEQQKRQRHAQQQEEQTQKQRQHYSTSQHCHRQCESSSSASRHGAWADAACSTSRAIC</sequence>
<proteinExistence type="predicted"/>
<protein>
    <recommendedName>
        <fullName evidence="2">Cyclin N-terminal domain-containing protein</fullName>
    </recommendedName>
</protein>
<comment type="caution">
    <text evidence="3">The sequence shown here is derived from an EMBL/GenBank/DDBJ whole genome shotgun (WGS) entry which is preliminary data.</text>
</comment>
<evidence type="ECO:0000313" key="3">
    <source>
        <dbReference type="EMBL" id="KAG0281764.1"/>
    </source>
</evidence>
<feature type="domain" description="Cyclin N-terminal" evidence="2">
    <location>
        <begin position="291"/>
        <end position="386"/>
    </location>
</feature>
<feature type="region of interest" description="Disordered" evidence="1">
    <location>
        <begin position="223"/>
        <end position="250"/>
    </location>
</feature>
<dbReference type="GO" id="GO:0019901">
    <property type="term" value="F:protein kinase binding"/>
    <property type="evidence" value="ECO:0007669"/>
    <property type="project" value="InterPro"/>
</dbReference>
<dbReference type="InterPro" id="IPR036915">
    <property type="entry name" value="Cyclin-like_sf"/>
</dbReference>
<accession>A0AAD4HBR7</accession>
<dbReference type="EMBL" id="JAAAIL010000008">
    <property type="protein sequence ID" value="KAG0281764.1"/>
    <property type="molecule type" value="Genomic_DNA"/>
</dbReference>
<evidence type="ECO:0000256" key="1">
    <source>
        <dbReference type="SAM" id="MobiDB-lite"/>
    </source>
</evidence>
<dbReference type="PANTHER" id="PTHR15615:SF10">
    <property type="entry name" value="PHO85 CYCLIN-2-RELATED"/>
    <property type="match status" value="1"/>
</dbReference>
<dbReference type="InterPro" id="IPR013922">
    <property type="entry name" value="Cyclin_PHO80-like"/>
</dbReference>
<dbReference type="Proteomes" id="UP001194580">
    <property type="component" value="Unassembled WGS sequence"/>
</dbReference>
<gene>
    <name evidence="3" type="ORF">BGZ95_011082</name>
</gene>
<evidence type="ECO:0000313" key="4">
    <source>
        <dbReference type="Proteomes" id="UP001194580"/>
    </source>
</evidence>
<dbReference type="InterPro" id="IPR006671">
    <property type="entry name" value="Cyclin_N"/>
</dbReference>